<protein>
    <recommendedName>
        <fullName evidence="3">SAM-dependent methyltransferase</fullName>
    </recommendedName>
</protein>
<evidence type="ECO:0008006" key="3">
    <source>
        <dbReference type="Google" id="ProtNLM"/>
    </source>
</evidence>
<evidence type="ECO:0000313" key="1">
    <source>
        <dbReference type="EMBL" id="EWC64359.1"/>
    </source>
</evidence>
<dbReference type="PATRIC" id="fig|909613.9.peg.318"/>
<dbReference type="Gene3D" id="3.40.50.150">
    <property type="entry name" value="Vaccinia Virus protein VP39"/>
    <property type="match status" value="1"/>
</dbReference>
<proteinExistence type="predicted"/>
<dbReference type="InterPro" id="IPR029063">
    <property type="entry name" value="SAM-dependent_MTases_sf"/>
</dbReference>
<reference evidence="1 2" key="1">
    <citation type="journal article" date="2014" name="Genome Announc.">
        <title>Draft Genome Sequence of the Antitrypanosomally Active Sponge-Associated Bacterium Actinokineospora sp. Strain EG49.</title>
        <authorList>
            <person name="Harjes J."/>
            <person name="Ryu T."/>
            <person name="Abdelmohsen U.R."/>
            <person name="Moitinho-Silva L."/>
            <person name="Horn H."/>
            <person name="Ravasi T."/>
            <person name="Hentschel U."/>
        </authorList>
    </citation>
    <scope>NUCLEOTIDE SEQUENCE [LARGE SCALE GENOMIC DNA]</scope>
    <source>
        <strain evidence="1 2">EG49</strain>
    </source>
</reference>
<dbReference type="AlphaFoldDB" id="W7JEG7"/>
<dbReference type="EMBL" id="AYXG01000010">
    <property type="protein sequence ID" value="EWC64359.1"/>
    <property type="molecule type" value="Genomic_DNA"/>
</dbReference>
<accession>W7JEG7</accession>
<comment type="caution">
    <text evidence="1">The sequence shown here is derived from an EMBL/GenBank/DDBJ whole genome shotgun (WGS) entry which is preliminary data.</text>
</comment>
<dbReference type="Proteomes" id="UP000019277">
    <property type="component" value="Unassembled WGS sequence"/>
</dbReference>
<gene>
    <name evidence="1" type="ORF">UO65_0307</name>
</gene>
<dbReference type="RefSeq" id="WP_052020427.1">
    <property type="nucleotide sequence ID" value="NZ_AYXG01000010.1"/>
</dbReference>
<dbReference type="eggNOG" id="COG2226">
    <property type="taxonomic scope" value="Bacteria"/>
</dbReference>
<sequence>MAVLSGTAQQRYQGIGSLIVSARRLGEYREMFALSDADLLGGPVLDVAGGASSFLADLVALGGTGCAVDPHYHRPAAELTAAADRGAALARTAITTWPELYAEHVADAPVAYLAEWQHNLRRFEAHYRPGSAHYRAASLPVLPFADGEFRIALSSHLLFSYPDDFGHDLLLASIAEMVRVSAVEARVYPLVDTMGRPYPELDRLRADLAERGVDTELRPVPFRLFKSGTHAFVARRAA</sequence>
<keyword evidence="2" id="KW-1185">Reference proteome</keyword>
<evidence type="ECO:0000313" key="2">
    <source>
        <dbReference type="Proteomes" id="UP000019277"/>
    </source>
</evidence>
<dbReference type="OrthoDB" id="9787807at2"/>
<organism evidence="1 2">
    <name type="scientific">Actinokineospora spheciospongiae</name>
    <dbReference type="NCBI Taxonomy" id="909613"/>
    <lineage>
        <taxon>Bacteria</taxon>
        <taxon>Bacillati</taxon>
        <taxon>Actinomycetota</taxon>
        <taxon>Actinomycetes</taxon>
        <taxon>Pseudonocardiales</taxon>
        <taxon>Pseudonocardiaceae</taxon>
        <taxon>Actinokineospora</taxon>
    </lineage>
</organism>
<name>W7JEG7_9PSEU</name>
<dbReference type="STRING" id="909613.UO65_0307"/>